<feature type="region of interest" description="Disordered" evidence="1">
    <location>
        <begin position="74"/>
        <end position="147"/>
    </location>
</feature>
<dbReference type="EMBL" id="KN834782">
    <property type="protein sequence ID" value="KIK58882.1"/>
    <property type="molecule type" value="Genomic_DNA"/>
</dbReference>
<protein>
    <submittedName>
        <fullName evidence="2">Uncharacterized protein</fullName>
    </submittedName>
</protein>
<dbReference type="Proteomes" id="UP000053593">
    <property type="component" value="Unassembled WGS sequence"/>
</dbReference>
<evidence type="ECO:0000313" key="2">
    <source>
        <dbReference type="EMBL" id="KIK58882.1"/>
    </source>
</evidence>
<evidence type="ECO:0000256" key="1">
    <source>
        <dbReference type="SAM" id="MobiDB-lite"/>
    </source>
</evidence>
<name>A0A0D0CKB9_9AGAR</name>
<gene>
    <name evidence="2" type="ORF">GYMLUDRAFT_170289</name>
</gene>
<feature type="compositionally biased region" description="Acidic residues" evidence="1">
    <location>
        <begin position="114"/>
        <end position="147"/>
    </location>
</feature>
<reference evidence="2 3" key="1">
    <citation type="submission" date="2014-04" db="EMBL/GenBank/DDBJ databases">
        <title>Evolutionary Origins and Diversification of the Mycorrhizal Mutualists.</title>
        <authorList>
            <consortium name="DOE Joint Genome Institute"/>
            <consortium name="Mycorrhizal Genomics Consortium"/>
            <person name="Kohler A."/>
            <person name="Kuo A."/>
            <person name="Nagy L.G."/>
            <person name="Floudas D."/>
            <person name="Copeland A."/>
            <person name="Barry K.W."/>
            <person name="Cichocki N."/>
            <person name="Veneault-Fourrey C."/>
            <person name="LaButti K."/>
            <person name="Lindquist E.A."/>
            <person name="Lipzen A."/>
            <person name="Lundell T."/>
            <person name="Morin E."/>
            <person name="Murat C."/>
            <person name="Riley R."/>
            <person name="Ohm R."/>
            <person name="Sun H."/>
            <person name="Tunlid A."/>
            <person name="Henrissat B."/>
            <person name="Grigoriev I.V."/>
            <person name="Hibbett D.S."/>
            <person name="Martin F."/>
        </authorList>
    </citation>
    <scope>NUCLEOTIDE SEQUENCE [LARGE SCALE GENOMIC DNA]</scope>
    <source>
        <strain evidence="2 3">FD-317 M1</strain>
    </source>
</reference>
<accession>A0A0D0CKB9</accession>
<dbReference type="HOGENOM" id="CLU_116811_0_0_1"/>
<sequence length="147" mass="16321">PTLLPQPQLFPCLLPDAPPAKPMPLTYVRYGHMNRWQNLQAEMDELSNEEMQMEELVGFLFFVPIGKMLTVMEEKNDADEDKSEELASAASGSPPSVMEDEGEGSNKSTQDLDASMEDLDEEGQNSDEEMNEGETEELDEGPSDSFG</sequence>
<evidence type="ECO:0000313" key="3">
    <source>
        <dbReference type="Proteomes" id="UP000053593"/>
    </source>
</evidence>
<dbReference type="AlphaFoldDB" id="A0A0D0CKB9"/>
<feature type="non-terminal residue" evidence="2">
    <location>
        <position position="1"/>
    </location>
</feature>
<dbReference type="OrthoDB" id="3267661at2759"/>
<organism evidence="2 3">
    <name type="scientific">Collybiopsis luxurians FD-317 M1</name>
    <dbReference type="NCBI Taxonomy" id="944289"/>
    <lineage>
        <taxon>Eukaryota</taxon>
        <taxon>Fungi</taxon>
        <taxon>Dikarya</taxon>
        <taxon>Basidiomycota</taxon>
        <taxon>Agaricomycotina</taxon>
        <taxon>Agaricomycetes</taxon>
        <taxon>Agaricomycetidae</taxon>
        <taxon>Agaricales</taxon>
        <taxon>Marasmiineae</taxon>
        <taxon>Omphalotaceae</taxon>
        <taxon>Collybiopsis</taxon>
        <taxon>Collybiopsis luxurians</taxon>
    </lineage>
</organism>
<proteinExistence type="predicted"/>
<keyword evidence="3" id="KW-1185">Reference proteome</keyword>